<feature type="compositionally biased region" description="Low complexity" evidence="1">
    <location>
        <begin position="133"/>
        <end position="150"/>
    </location>
</feature>
<protein>
    <submittedName>
        <fullName evidence="2">Uncharacterized protein</fullName>
    </submittedName>
</protein>
<organism evidence="2 3">
    <name type="scientific">Characodon lateralis</name>
    <dbReference type="NCBI Taxonomy" id="208331"/>
    <lineage>
        <taxon>Eukaryota</taxon>
        <taxon>Metazoa</taxon>
        <taxon>Chordata</taxon>
        <taxon>Craniata</taxon>
        <taxon>Vertebrata</taxon>
        <taxon>Euteleostomi</taxon>
        <taxon>Actinopterygii</taxon>
        <taxon>Neopterygii</taxon>
        <taxon>Teleostei</taxon>
        <taxon>Neoteleostei</taxon>
        <taxon>Acanthomorphata</taxon>
        <taxon>Ovalentaria</taxon>
        <taxon>Atherinomorphae</taxon>
        <taxon>Cyprinodontiformes</taxon>
        <taxon>Goodeidae</taxon>
        <taxon>Characodon</taxon>
    </lineage>
</organism>
<feature type="compositionally biased region" description="Polar residues" evidence="1">
    <location>
        <begin position="203"/>
        <end position="227"/>
    </location>
</feature>
<feature type="compositionally biased region" description="Pro residues" evidence="1">
    <location>
        <begin position="167"/>
        <end position="178"/>
    </location>
</feature>
<feature type="region of interest" description="Disordered" evidence="1">
    <location>
        <begin position="27"/>
        <end position="227"/>
    </location>
</feature>
<dbReference type="Proteomes" id="UP001352852">
    <property type="component" value="Unassembled WGS sequence"/>
</dbReference>
<proteinExistence type="predicted"/>
<reference evidence="2 3" key="1">
    <citation type="submission" date="2021-06" db="EMBL/GenBank/DDBJ databases">
        <authorList>
            <person name="Palmer J.M."/>
        </authorList>
    </citation>
    <scope>NUCLEOTIDE SEQUENCE [LARGE SCALE GENOMIC DNA]</scope>
    <source>
        <strain evidence="2 3">CL_MEX2019</strain>
        <tissue evidence="2">Muscle</tissue>
    </source>
</reference>
<keyword evidence="3" id="KW-1185">Reference proteome</keyword>
<feature type="compositionally biased region" description="Basic and acidic residues" evidence="1">
    <location>
        <begin position="62"/>
        <end position="74"/>
    </location>
</feature>
<evidence type="ECO:0000313" key="3">
    <source>
        <dbReference type="Proteomes" id="UP001352852"/>
    </source>
</evidence>
<name>A0ABU7CS64_9TELE</name>
<evidence type="ECO:0000256" key="1">
    <source>
        <dbReference type="SAM" id="MobiDB-lite"/>
    </source>
</evidence>
<dbReference type="EMBL" id="JAHUTJ010003978">
    <property type="protein sequence ID" value="MED6265791.1"/>
    <property type="molecule type" value="Genomic_DNA"/>
</dbReference>
<evidence type="ECO:0000313" key="2">
    <source>
        <dbReference type="EMBL" id="MED6265791.1"/>
    </source>
</evidence>
<comment type="caution">
    <text evidence="2">The sequence shown here is derived from an EMBL/GenBank/DDBJ whole genome shotgun (WGS) entry which is preliminary data.</text>
</comment>
<accession>A0ABU7CS64</accession>
<sequence length="227" mass="25117">MAARAEPDKLLMVLYLSKFFEAFRKSSLNNNVSKEPDENGEECPPKTNHTLQNLAPPRKRIPRDEKKAEDDSVNKRRRKGSSYLTELSCHSAPPIGEDGELRENKVRSMATQLLAKFEENSSTAKMPTKSEETSSPSFSPHLSTSTSLTSSDEEEEEENPRFARPKVIPPLSPLPPSRPKWQSPLSASGSKLYQTESAHSDSPARSYSVSDLSASEAVLSSNDPVLK</sequence>
<feature type="non-terminal residue" evidence="2">
    <location>
        <position position="227"/>
    </location>
</feature>
<gene>
    <name evidence="2" type="ORF">CHARACLAT_028979</name>
</gene>
<feature type="compositionally biased region" description="Polar residues" evidence="1">
    <location>
        <begin position="183"/>
        <end position="197"/>
    </location>
</feature>